<dbReference type="PROSITE" id="PS50983">
    <property type="entry name" value="FE_B12_PBP"/>
    <property type="match status" value="1"/>
</dbReference>
<keyword evidence="3" id="KW-1185">Reference proteome</keyword>
<dbReference type="PANTHER" id="PTHR30535">
    <property type="entry name" value="VITAMIN B12-BINDING PROTEIN"/>
    <property type="match status" value="1"/>
</dbReference>
<sequence length="377" mass="42413">MHKLCILLCLIIFSSCKNEESKIVYSKATGEVVPVEYAKGFKIQQFDGYKLMTVKNPWPKADKSFTYLLAEKEANIPSEVQYDLKVTIPVQKIVVTSTTHIPSLEILNEEQSLLGFPGLNYISSEKTRARISKGLVAELGQNESMNTEILISLDPDLVIGFAIDGNNKTFSTIQKSGIPVIYNGDWTEESPLGKAEWIKFFGAFYNKDAQASAKFNEIRDSYLESKELAKNAKSSPTVLSGSMYKDQWYVPYGNSWQAKFIEDANANYIYKDTKGSGSIALSFESVLDKSKDAEYWVAPGQFQSFQQLMETSSHYTQFKAVQDKKVFTYSNSLGTTGGVIYYELAPTRPDLVLKDLISIFHPELLPDYKSTFFKALQ</sequence>
<evidence type="ECO:0000313" key="2">
    <source>
        <dbReference type="EMBL" id="TXD95229.1"/>
    </source>
</evidence>
<dbReference type="GO" id="GO:0071281">
    <property type="term" value="P:cellular response to iron ion"/>
    <property type="evidence" value="ECO:0007669"/>
    <property type="project" value="TreeGrafter"/>
</dbReference>
<dbReference type="EMBL" id="VORY01000002">
    <property type="protein sequence ID" value="TXD95229.1"/>
    <property type="molecule type" value="Genomic_DNA"/>
</dbReference>
<dbReference type="Proteomes" id="UP000321367">
    <property type="component" value="Unassembled WGS sequence"/>
</dbReference>
<name>A0A5C7A316_9FLAO</name>
<dbReference type="RefSeq" id="WP_146929623.1">
    <property type="nucleotide sequence ID" value="NZ_CBCSHZ010000001.1"/>
</dbReference>
<dbReference type="Pfam" id="PF01497">
    <property type="entry name" value="Peripla_BP_2"/>
    <property type="match status" value="1"/>
</dbReference>
<accession>A0A5C7A316</accession>
<feature type="domain" description="Fe/B12 periplasmic-binding" evidence="1">
    <location>
        <begin position="92"/>
        <end position="364"/>
    </location>
</feature>
<dbReference type="SUPFAM" id="SSF53807">
    <property type="entry name" value="Helical backbone' metal receptor"/>
    <property type="match status" value="1"/>
</dbReference>
<evidence type="ECO:0000259" key="1">
    <source>
        <dbReference type="PROSITE" id="PS50983"/>
    </source>
</evidence>
<gene>
    <name evidence="2" type="ORF">ES724_03495</name>
</gene>
<dbReference type="PANTHER" id="PTHR30535:SF34">
    <property type="entry name" value="MOLYBDATE-BINDING PROTEIN MOLA"/>
    <property type="match status" value="1"/>
</dbReference>
<dbReference type="PROSITE" id="PS51257">
    <property type="entry name" value="PROKAR_LIPOPROTEIN"/>
    <property type="match status" value="1"/>
</dbReference>
<protein>
    <submittedName>
        <fullName evidence="2">ABC transporter substrate-binding protein</fullName>
    </submittedName>
</protein>
<organism evidence="2 3">
    <name type="scientific">Gillisia hiemivivida</name>
    <dbReference type="NCBI Taxonomy" id="291190"/>
    <lineage>
        <taxon>Bacteria</taxon>
        <taxon>Pseudomonadati</taxon>
        <taxon>Bacteroidota</taxon>
        <taxon>Flavobacteriia</taxon>
        <taxon>Flavobacteriales</taxon>
        <taxon>Flavobacteriaceae</taxon>
        <taxon>Gillisia</taxon>
    </lineage>
</organism>
<reference evidence="2 3" key="1">
    <citation type="submission" date="2019-08" db="EMBL/GenBank/DDBJ databases">
        <title>Genome sequence of Gillisia hiemivivida IC154 (type strain).</title>
        <authorList>
            <person name="Bowman J.P."/>
        </authorList>
    </citation>
    <scope>NUCLEOTIDE SEQUENCE [LARGE SCALE GENOMIC DNA]</scope>
    <source>
        <strain evidence="2 3">IC154</strain>
    </source>
</reference>
<dbReference type="InterPro" id="IPR050902">
    <property type="entry name" value="ABC_Transporter_SBP"/>
</dbReference>
<dbReference type="OrthoDB" id="9812528at2"/>
<dbReference type="AlphaFoldDB" id="A0A5C7A316"/>
<dbReference type="InterPro" id="IPR002491">
    <property type="entry name" value="ABC_transptr_periplasmic_BD"/>
</dbReference>
<comment type="caution">
    <text evidence="2">The sequence shown here is derived from an EMBL/GenBank/DDBJ whole genome shotgun (WGS) entry which is preliminary data.</text>
</comment>
<evidence type="ECO:0000313" key="3">
    <source>
        <dbReference type="Proteomes" id="UP000321367"/>
    </source>
</evidence>
<dbReference type="Gene3D" id="3.40.50.1980">
    <property type="entry name" value="Nitrogenase molybdenum iron protein domain"/>
    <property type="match status" value="2"/>
</dbReference>
<proteinExistence type="predicted"/>